<dbReference type="CDD" id="cd00840">
    <property type="entry name" value="MPP_Mre11_N"/>
    <property type="match status" value="1"/>
</dbReference>
<evidence type="ECO:0000256" key="1">
    <source>
        <dbReference type="ARBA" id="ARBA00022801"/>
    </source>
</evidence>
<organism evidence="3 4">
    <name type="scientific">Thermoclostridium caenicola</name>
    <dbReference type="NCBI Taxonomy" id="659425"/>
    <lineage>
        <taxon>Bacteria</taxon>
        <taxon>Bacillati</taxon>
        <taxon>Bacillota</taxon>
        <taxon>Clostridia</taxon>
        <taxon>Eubacteriales</taxon>
        <taxon>Oscillospiraceae</taxon>
        <taxon>Thermoclostridium</taxon>
    </lineage>
</organism>
<reference evidence="3 4" key="1">
    <citation type="submission" date="2016-11" db="EMBL/GenBank/DDBJ databases">
        <authorList>
            <person name="Varghese N."/>
            <person name="Submissions S."/>
        </authorList>
    </citation>
    <scope>NUCLEOTIDE SEQUENCE [LARGE SCALE GENOMIC DNA]</scope>
    <source>
        <strain evidence="3 4">DSM 19027</strain>
    </source>
</reference>
<dbReference type="InterPro" id="IPR029052">
    <property type="entry name" value="Metallo-depent_PP-like"/>
</dbReference>
<evidence type="ECO:0000313" key="4">
    <source>
        <dbReference type="Proteomes" id="UP000324781"/>
    </source>
</evidence>
<dbReference type="Pfam" id="PF00149">
    <property type="entry name" value="Metallophos"/>
    <property type="match status" value="1"/>
</dbReference>
<evidence type="ECO:0000313" key="3">
    <source>
        <dbReference type="EMBL" id="SHJ31060.1"/>
    </source>
</evidence>
<dbReference type="InterPro" id="IPR004843">
    <property type="entry name" value="Calcineurin-like_PHP"/>
</dbReference>
<gene>
    <name evidence="3" type="ORF">SAMN05444373_10406</name>
</gene>
<dbReference type="AlphaFoldDB" id="A0A1M6I9D5"/>
<dbReference type="PANTHER" id="PTHR30337:SF7">
    <property type="entry name" value="PHOSPHOESTERASE"/>
    <property type="match status" value="1"/>
</dbReference>
<sequence>MPMARDRIRFVHCADFHLASPFGGRNLKEYAEMRRKDAWTTFEAAMGLAEEEGADFILICGDLYEHDYASKATIQRISSLLGSLSVPVVILPGNHDPYVANSWYKTWRWPGNVVILHPESPSVMLGGLDTFIHGIGFSAFRQDTPDFSAVPRPDGNLFNIFMLHGTLDMHFGRRPFNPVSSSHLAELGYDYYALGHFHNRKTDFKLRNAANPGSPEPLGFDETGEHGVLLITLERSVSGQKALDIREINLAQKRYVWLTLDMTGMAGPEEAGKKLETLLGGLDPGRDLPRVVLTGRVSAAVDCEHLKKPWLKDFPWLQVIDETRDGHDYEALSREQSLKGAYVREVLRRLKACETNGDEEQAVILGAALDLGVEALETGRIDTRFDGGLFRRLWSGEGG</sequence>
<dbReference type="GO" id="GO:0004527">
    <property type="term" value="F:exonuclease activity"/>
    <property type="evidence" value="ECO:0007669"/>
    <property type="project" value="UniProtKB-KW"/>
</dbReference>
<evidence type="ECO:0000259" key="2">
    <source>
        <dbReference type="Pfam" id="PF00149"/>
    </source>
</evidence>
<dbReference type="Gene3D" id="3.60.21.10">
    <property type="match status" value="1"/>
</dbReference>
<name>A0A1M6I9D5_9FIRM</name>
<accession>A0A1M6I9D5</accession>
<keyword evidence="1" id="KW-0378">Hydrolase</keyword>
<dbReference type="EMBL" id="FQZP01000040">
    <property type="protein sequence ID" value="SHJ31060.1"/>
    <property type="molecule type" value="Genomic_DNA"/>
</dbReference>
<keyword evidence="3" id="KW-0540">Nuclease</keyword>
<dbReference type="Proteomes" id="UP000324781">
    <property type="component" value="Unassembled WGS sequence"/>
</dbReference>
<dbReference type="SUPFAM" id="SSF56300">
    <property type="entry name" value="Metallo-dependent phosphatases"/>
    <property type="match status" value="1"/>
</dbReference>
<feature type="domain" description="Calcineurin-like phosphoesterase" evidence="2">
    <location>
        <begin position="8"/>
        <end position="199"/>
    </location>
</feature>
<proteinExistence type="predicted"/>
<keyword evidence="4" id="KW-1185">Reference proteome</keyword>
<dbReference type="InterPro" id="IPR041796">
    <property type="entry name" value="Mre11_N"/>
</dbReference>
<dbReference type="InterPro" id="IPR050535">
    <property type="entry name" value="DNA_Repair-Maintenance_Comp"/>
</dbReference>
<dbReference type="PANTHER" id="PTHR30337">
    <property type="entry name" value="COMPONENT OF ATP-DEPENDENT DSDNA EXONUCLEASE"/>
    <property type="match status" value="1"/>
</dbReference>
<protein>
    <submittedName>
        <fullName evidence="3">DNA repair exonuclease SbcCD nuclease subunit</fullName>
    </submittedName>
</protein>
<keyword evidence="3" id="KW-0269">Exonuclease</keyword>